<feature type="compositionally biased region" description="Low complexity" evidence="1">
    <location>
        <begin position="816"/>
        <end position="837"/>
    </location>
</feature>
<accession>A0A8J5IT15</accession>
<feature type="compositionally biased region" description="Polar residues" evidence="1">
    <location>
        <begin position="318"/>
        <end position="341"/>
    </location>
</feature>
<evidence type="ECO:0000256" key="1">
    <source>
        <dbReference type="SAM" id="MobiDB-lite"/>
    </source>
</evidence>
<comment type="caution">
    <text evidence="2">The sequence shown here is derived from an EMBL/GenBank/DDBJ whole genome shotgun (WGS) entry which is preliminary data.</text>
</comment>
<feature type="compositionally biased region" description="Polar residues" evidence="1">
    <location>
        <begin position="367"/>
        <end position="376"/>
    </location>
</feature>
<proteinExistence type="predicted"/>
<feature type="compositionally biased region" description="Basic residues" evidence="1">
    <location>
        <begin position="176"/>
        <end position="191"/>
    </location>
</feature>
<dbReference type="AlphaFoldDB" id="A0A8J5IT15"/>
<dbReference type="Proteomes" id="UP000709295">
    <property type="component" value="Unassembled WGS sequence"/>
</dbReference>
<organism evidence="2 3">
    <name type="scientific">Phytophthora aleatoria</name>
    <dbReference type="NCBI Taxonomy" id="2496075"/>
    <lineage>
        <taxon>Eukaryota</taxon>
        <taxon>Sar</taxon>
        <taxon>Stramenopiles</taxon>
        <taxon>Oomycota</taxon>
        <taxon>Peronosporomycetes</taxon>
        <taxon>Peronosporales</taxon>
        <taxon>Peronosporaceae</taxon>
        <taxon>Phytophthora</taxon>
    </lineage>
</organism>
<dbReference type="EMBL" id="JAENGY010002395">
    <property type="protein sequence ID" value="KAG6944357.1"/>
    <property type="molecule type" value="Genomic_DNA"/>
</dbReference>
<feature type="region of interest" description="Disordered" evidence="1">
    <location>
        <begin position="176"/>
        <end position="378"/>
    </location>
</feature>
<feature type="compositionally biased region" description="Basic residues" evidence="1">
    <location>
        <begin position="242"/>
        <end position="265"/>
    </location>
</feature>
<evidence type="ECO:0000313" key="3">
    <source>
        <dbReference type="Proteomes" id="UP000709295"/>
    </source>
</evidence>
<feature type="compositionally biased region" description="Low complexity" evidence="1">
    <location>
        <begin position="217"/>
        <end position="230"/>
    </location>
</feature>
<gene>
    <name evidence="2" type="ORF">JG688_00017128</name>
</gene>
<name>A0A8J5IT15_9STRA</name>
<feature type="region of interest" description="Disordered" evidence="1">
    <location>
        <begin position="459"/>
        <end position="520"/>
    </location>
</feature>
<keyword evidence="3" id="KW-1185">Reference proteome</keyword>
<protein>
    <submittedName>
        <fullName evidence="2">Uncharacterized protein</fullName>
    </submittedName>
</protein>
<feature type="compositionally biased region" description="Low complexity" evidence="1">
    <location>
        <begin position="502"/>
        <end position="514"/>
    </location>
</feature>
<feature type="compositionally biased region" description="Polar residues" evidence="1">
    <location>
        <begin position="402"/>
        <end position="415"/>
    </location>
</feature>
<sequence>MELKRTKESDAAHLRRCMNVQVSLDASTETAEKLRQFIKSVQESNLSIQKQVQREREVFKAKVVANAKQTSKLHRLFSDLIKGDSSDVQALQSKVAVQRDGIHRATRANGILRQQEDLRVMDADTLVLATEGIASGDINLDLFGLDHSTRDALAQFQQLDAAARVSTPLEMNVAKAVHHTKNPAKRHRLRRAGSSSESSPSPSSDSEDSKLPRRKSSGGLKAALAASGLAGVPGIASDPRPSNHRGLRMPKAWKKTKPAKKRRRASGPVTVPPKDRPTSKTTGPRLRDSSASPAAPLIPSSSPITPSVAAPASGPSLAVTQGSAQASLSTGDSRSARTVSQPAPADVSIVVRRAAGPGEGSTRRKSSVTGSGTVAGTSVKVGLRLYPSSMFPAPSHAAASLSVPSSAHSPASLSGPSPRERATHKRQVSQRSQFKSSLLAEQESASDSVVLGLASEVVDVSSGDEGSRSPAAPSSGDVEEKTDDVTVDSPVQEVPSPVIRPSSDASVESSAASDTQRHFSCSPRPGVVIVSTFDPRFDPRSTIPSSDTPVPVHGVQPIVRSSAKLLSSTNPIVDLRFHKRAAQRCWFAIICARVPTSIGGQAVAPCSIEGIIAFANLADANHPFQAYLRSLPDPNSAVERMIRTMFRDPSFNKEIVKAILQQWKEYVKFRKQRANLLCIHHKRSFQGEWLVDEQDKAEELKELPPELIFEPSVPVMSLENLPLVPTSDDWISSVMALDAAEPWRNCWMEQPHHHPFNTVFLPCNPAVRIFVPNGQALQSVGSRIEIDNCVAPWEIAAGWDHDWNRPPVAHEASQGAASATSSAAATTTSTRDTPQASSLGLLASVAATSTSTGATPTSAGAMSTTTQI</sequence>
<reference evidence="2" key="1">
    <citation type="submission" date="2021-01" db="EMBL/GenBank/DDBJ databases">
        <title>Phytophthora aleatoria, a newly-described species from Pinus radiata is distinct from Phytophthora cactorum isolates based on comparative genomics.</title>
        <authorList>
            <person name="Mcdougal R."/>
            <person name="Panda P."/>
            <person name="Williams N."/>
            <person name="Studholme D.J."/>
        </authorList>
    </citation>
    <scope>NUCLEOTIDE SEQUENCE</scope>
    <source>
        <strain evidence="2">NZFS 4037</strain>
    </source>
</reference>
<feature type="compositionally biased region" description="Low complexity" evidence="1">
    <location>
        <begin position="289"/>
        <end position="313"/>
    </location>
</feature>
<feature type="region of interest" description="Disordered" evidence="1">
    <location>
        <begin position="393"/>
        <end position="447"/>
    </location>
</feature>
<feature type="compositionally biased region" description="Low complexity" evidence="1">
    <location>
        <begin position="194"/>
        <end position="204"/>
    </location>
</feature>
<feature type="region of interest" description="Disordered" evidence="1">
    <location>
        <begin position="802"/>
        <end position="837"/>
    </location>
</feature>
<evidence type="ECO:0000313" key="2">
    <source>
        <dbReference type="EMBL" id="KAG6944357.1"/>
    </source>
</evidence>